<dbReference type="Pfam" id="PF18962">
    <property type="entry name" value="Por_Secre_tail"/>
    <property type="match status" value="1"/>
</dbReference>
<dbReference type="Pfam" id="PF13205">
    <property type="entry name" value="Big_5"/>
    <property type="match status" value="2"/>
</dbReference>
<dbReference type="RefSeq" id="WP_086594736.1">
    <property type="nucleotide sequence ID" value="NZ_MTSE01000006.1"/>
</dbReference>
<keyword evidence="1 2" id="KW-0732">Signal</keyword>
<dbReference type="OrthoDB" id="886775at2"/>
<dbReference type="NCBIfam" id="TIGR04183">
    <property type="entry name" value="Por_Secre_tail"/>
    <property type="match status" value="1"/>
</dbReference>
<feature type="domain" description="SbsA Ig-like" evidence="3">
    <location>
        <begin position="39"/>
        <end position="140"/>
    </location>
</feature>
<comment type="caution">
    <text evidence="5">The sequence shown here is derived from an EMBL/GenBank/DDBJ whole genome shotgun (WGS) entry which is preliminary data.</text>
</comment>
<protein>
    <recommendedName>
        <fullName evidence="7">SbsA Ig-like domain-containing protein</fullName>
    </recommendedName>
</protein>
<feature type="domain" description="SbsA Ig-like" evidence="3">
    <location>
        <begin position="505"/>
        <end position="604"/>
    </location>
</feature>
<sequence length="1054" mass="108417">MNLFFTRSCYLARSWAGASSARIFCAGTLLLLASGASAQAPILTLTVPGRNANSASTTRNVTVGFTQLLSNNASTQQALKIFSQRRGGKKAGPTTVQGNTITFDPSTDFVPGETVYGTVTAGAQSTTGVATKPYVFQFTTATSPSTAILSGTTEIQALNTYSDVTLGDIDGDGDLDLLTCYGTAAPAPGGVVLRLNDGTGKFTGTKEVRVGTNPNTVVLADVDSDGDLDILTLNSRNSVINSTVSVRLNDGNGNFSGNQDASVGPFPNSLAVGDLDGDGDLDILTANRNSPSANTLSVRLNDGAGTFSGTQEVPVEAISYSVTAQDVDGDGDLDILSANENSTVSVHLNDGKANFSGSQKIPVSGYYKLAVGDIDGDGDLDFITANYLPLNGSMSIRRNDGNGKFSGNQEIISGSVNALSLSDMDGDGDLDLVTADYRPEAISVRLNDGTGTFGSSRSVPISGAPFNLALGDVNGDGSLDVAAPTFGIPLSISVRLNLLAPAGTLAVTSTSPARNALTTPRTTNVAATFNEALSTGASTQQALAVFGQQTGKKAGTTTISGNTLTFDPTADFKPGETVFASVTTATQNSGGANLALPKVFQFTTATSPSPGRFGAGSDVSTVGPNGGAGPNKVITGDVDGDSDLDFVTSSQSGSQVAVRLNTSNGTFTEGQHIRVGGTPLNMVLGDVDSDGDLDLLVAGQADAVILRLNNGQGIFTGTQEIATGFRTRFPGLSLFDIDGDGDLDLLTSYTTNSSSQDGLVGVFRNDGTGAFNRSQEVALSTYPFSSKPYEVTVGDVDGDGDGDLIIGSELGISIRLNNGLGIFASAGQEIAAGSWLVRLGDVDADGDLDLLLGSAGNSCQIYLNNGLGAFSQKQQLIIAGFFLDFAQGDVDGDGDLDLVFPRRDTNEASIHRNDGTGTFSSSQGVAVGATPYSAALGDLDANGTLDLLVANFFGNSVSVRLNNGVLTNAPAQLTEQVSVYPNPAHTSVRLLLPAELAKQRLQIQFVNTLGQTVLTQTLGAQASPEVPLAPLSAGIYSVQIRATQGIVTKRLVIE</sequence>
<evidence type="ECO:0000259" key="4">
    <source>
        <dbReference type="Pfam" id="PF18962"/>
    </source>
</evidence>
<evidence type="ECO:0008006" key="7">
    <source>
        <dbReference type="Google" id="ProtNLM"/>
    </source>
</evidence>
<dbReference type="InterPro" id="IPR032812">
    <property type="entry name" value="SbsA_Ig"/>
</dbReference>
<dbReference type="InterPro" id="IPR028994">
    <property type="entry name" value="Integrin_alpha_N"/>
</dbReference>
<feature type="signal peptide" evidence="2">
    <location>
        <begin position="1"/>
        <end position="38"/>
    </location>
</feature>
<feature type="domain" description="Secretion system C-terminal sorting" evidence="4">
    <location>
        <begin position="979"/>
        <end position="1053"/>
    </location>
</feature>
<organism evidence="5 6">
    <name type="scientific">Hymenobacter crusticola</name>
    <dbReference type="NCBI Taxonomy" id="1770526"/>
    <lineage>
        <taxon>Bacteria</taxon>
        <taxon>Pseudomonadati</taxon>
        <taxon>Bacteroidota</taxon>
        <taxon>Cytophagia</taxon>
        <taxon>Cytophagales</taxon>
        <taxon>Hymenobacteraceae</taxon>
        <taxon>Hymenobacter</taxon>
    </lineage>
</organism>
<feature type="chain" id="PRO_5012309179" description="SbsA Ig-like domain-containing protein" evidence="2">
    <location>
        <begin position="39"/>
        <end position="1054"/>
    </location>
</feature>
<dbReference type="EMBL" id="MTSE01000006">
    <property type="protein sequence ID" value="OUJ73539.1"/>
    <property type="molecule type" value="Genomic_DNA"/>
</dbReference>
<keyword evidence="6" id="KW-1185">Reference proteome</keyword>
<proteinExistence type="predicted"/>
<dbReference type="InterPro" id="IPR013517">
    <property type="entry name" value="FG-GAP"/>
</dbReference>
<gene>
    <name evidence="5" type="ORF">BXP70_14180</name>
</gene>
<dbReference type="SUPFAM" id="SSF69318">
    <property type="entry name" value="Integrin alpha N-terminal domain"/>
    <property type="match status" value="3"/>
</dbReference>
<dbReference type="Proteomes" id="UP000194873">
    <property type="component" value="Unassembled WGS sequence"/>
</dbReference>
<evidence type="ECO:0000313" key="6">
    <source>
        <dbReference type="Proteomes" id="UP000194873"/>
    </source>
</evidence>
<dbReference type="AlphaFoldDB" id="A0A243WCZ6"/>
<evidence type="ECO:0000259" key="3">
    <source>
        <dbReference type="Pfam" id="PF13205"/>
    </source>
</evidence>
<evidence type="ECO:0000256" key="1">
    <source>
        <dbReference type="ARBA" id="ARBA00022729"/>
    </source>
</evidence>
<dbReference type="Pfam" id="PF13517">
    <property type="entry name" value="FG-GAP_3"/>
    <property type="match status" value="7"/>
</dbReference>
<evidence type="ECO:0000256" key="2">
    <source>
        <dbReference type="SAM" id="SignalP"/>
    </source>
</evidence>
<dbReference type="Gene3D" id="2.30.30.100">
    <property type="match status" value="1"/>
</dbReference>
<evidence type="ECO:0000313" key="5">
    <source>
        <dbReference type="EMBL" id="OUJ73539.1"/>
    </source>
</evidence>
<dbReference type="InterPro" id="IPR026444">
    <property type="entry name" value="Secre_tail"/>
</dbReference>
<reference evidence="5 6" key="1">
    <citation type="submission" date="2017-01" db="EMBL/GenBank/DDBJ databases">
        <title>A new Hymenobacter.</title>
        <authorList>
            <person name="Liang Y."/>
            <person name="Feng F."/>
        </authorList>
    </citation>
    <scope>NUCLEOTIDE SEQUENCE [LARGE SCALE GENOMIC DNA]</scope>
    <source>
        <strain evidence="5">MIMBbqt21</strain>
    </source>
</reference>
<dbReference type="PANTHER" id="PTHR46580">
    <property type="entry name" value="SENSOR KINASE-RELATED"/>
    <property type="match status" value="1"/>
</dbReference>
<dbReference type="Gene3D" id="2.130.10.130">
    <property type="entry name" value="Integrin alpha, N-terminal"/>
    <property type="match status" value="2"/>
</dbReference>
<accession>A0A243WCZ6</accession>
<name>A0A243WCZ6_9BACT</name>